<dbReference type="PANTHER" id="PTHR10909">
    <property type="entry name" value="ELECTRON TRANSPORT OXIDOREDUCTASE"/>
    <property type="match status" value="1"/>
</dbReference>
<accession>A0AAD3P567</accession>
<keyword evidence="5" id="KW-1185">Reference proteome</keyword>
<evidence type="ECO:0000256" key="2">
    <source>
        <dbReference type="ARBA" id="ARBA00023002"/>
    </source>
</evidence>
<organism evidence="4 5">
    <name type="scientific">Nepenthes gracilis</name>
    <name type="common">Slender pitcher plant</name>
    <dbReference type="NCBI Taxonomy" id="150966"/>
    <lineage>
        <taxon>Eukaryota</taxon>
        <taxon>Viridiplantae</taxon>
        <taxon>Streptophyta</taxon>
        <taxon>Embryophyta</taxon>
        <taxon>Tracheophyta</taxon>
        <taxon>Spermatophyta</taxon>
        <taxon>Magnoliopsida</taxon>
        <taxon>eudicotyledons</taxon>
        <taxon>Gunneridae</taxon>
        <taxon>Pentapetalae</taxon>
        <taxon>Caryophyllales</taxon>
        <taxon>Nepenthaceae</taxon>
        <taxon>Nepenthes</taxon>
    </lineage>
</organism>
<dbReference type="InterPro" id="IPR012258">
    <property type="entry name" value="Acyl-CoA_oxidase"/>
</dbReference>
<comment type="caution">
    <text evidence="4">The sequence shown here is derived from an EMBL/GenBank/DDBJ whole genome shotgun (WGS) entry which is preliminary data.</text>
</comment>
<name>A0AAD3P567_NEPGR</name>
<keyword evidence="2" id="KW-0560">Oxidoreductase</keyword>
<dbReference type="GO" id="GO:0005777">
    <property type="term" value="C:peroxisome"/>
    <property type="evidence" value="ECO:0007669"/>
    <property type="project" value="InterPro"/>
</dbReference>
<comment type="similarity">
    <text evidence="1">Belongs to the acyl-CoA oxidase family.</text>
</comment>
<sequence length="168" mass="18541">MDGYAPIIPSQLTSSSLRCNRIQALILVLRSSFINDTEQKVPDGPLKNVSDLLRSLHALIILEEGASFLRYGYLSKENAASARQVVQKLCSELRPHALALVTSSGIPDAFLGPIAFDWIDVNSWSSVRPSLRCLSSFAKGLIDLFFKREILFPVCSLLLSENCQKSTV</sequence>
<evidence type="ECO:0000259" key="3">
    <source>
        <dbReference type="Pfam" id="PF01756"/>
    </source>
</evidence>
<dbReference type="GO" id="GO:0005504">
    <property type="term" value="F:fatty acid binding"/>
    <property type="evidence" value="ECO:0007669"/>
    <property type="project" value="TreeGrafter"/>
</dbReference>
<dbReference type="GO" id="GO:0003997">
    <property type="term" value="F:acyl-CoA oxidase activity"/>
    <property type="evidence" value="ECO:0007669"/>
    <property type="project" value="InterPro"/>
</dbReference>
<dbReference type="Proteomes" id="UP001279734">
    <property type="component" value="Unassembled WGS sequence"/>
</dbReference>
<dbReference type="InterPro" id="IPR036250">
    <property type="entry name" value="AcylCo_DH-like_C"/>
</dbReference>
<dbReference type="GO" id="GO:0071949">
    <property type="term" value="F:FAD binding"/>
    <property type="evidence" value="ECO:0007669"/>
    <property type="project" value="InterPro"/>
</dbReference>
<dbReference type="GO" id="GO:0033540">
    <property type="term" value="P:fatty acid beta-oxidation using acyl-CoA oxidase"/>
    <property type="evidence" value="ECO:0007669"/>
    <property type="project" value="TreeGrafter"/>
</dbReference>
<dbReference type="Pfam" id="PF01756">
    <property type="entry name" value="ACOX"/>
    <property type="match status" value="1"/>
</dbReference>
<dbReference type="InterPro" id="IPR002655">
    <property type="entry name" value="Acyl-CoA_oxidase_C"/>
</dbReference>
<feature type="domain" description="Acyl-CoA oxidase C-terminal" evidence="3">
    <location>
        <begin position="28"/>
        <end position="112"/>
    </location>
</feature>
<dbReference type="GO" id="GO:0055088">
    <property type="term" value="P:lipid homeostasis"/>
    <property type="evidence" value="ECO:0007669"/>
    <property type="project" value="TreeGrafter"/>
</dbReference>
<gene>
    <name evidence="4" type="ORF">Nepgr_000392</name>
</gene>
<dbReference type="EMBL" id="BSYO01000001">
    <property type="protein sequence ID" value="GMG98552.1"/>
    <property type="molecule type" value="Genomic_DNA"/>
</dbReference>
<dbReference type="Gene3D" id="1.20.140.10">
    <property type="entry name" value="Butyryl-CoA Dehydrogenase, subunit A, domain 3"/>
    <property type="match status" value="1"/>
</dbReference>
<protein>
    <recommendedName>
        <fullName evidence="3">Acyl-CoA oxidase C-terminal domain-containing protein</fullName>
    </recommendedName>
</protein>
<dbReference type="PANTHER" id="PTHR10909:SF352">
    <property type="entry name" value="ACYL-COENZYME A OXIDASE-LIKE PROTEIN"/>
    <property type="match status" value="1"/>
</dbReference>
<evidence type="ECO:0000313" key="5">
    <source>
        <dbReference type="Proteomes" id="UP001279734"/>
    </source>
</evidence>
<dbReference type="AlphaFoldDB" id="A0AAD3P567"/>
<evidence type="ECO:0000313" key="4">
    <source>
        <dbReference type="EMBL" id="GMG98552.1"/>
    </source>
</evidence>
<reference evidence="4" key="1">
    <citation type="submission" date="2023-05" db="EMBL/GenBank/DDBJ databases">
        <title>Nepenthes gracilis genome sequencing.</title>
        <authorList>
            <person name="Fukushima K."/>
        </authorList>
    </citation>
    <scope>NUCLEOTIDE SEQUENCE</scope>
    <source>
        <strain evidence="4">SING2019-196</strain>
    </source>
</reference>
<evidence type="ECO:0000256" key="1">
    <source>
        <dbReference type="ARBA" id="ARBA00006288"/>
    </source>
</evidence>
<proteinExistence type="inferred from homology"/>
<dbReference type="SUPFAM" id="SSF47203">
    <property type="entry name" value="Acyl-CoA dehydrogenase C-terminal domain-like"/>
    <property type="match status" value="1"/>
</dbReference>